<accession>M2M8W4</accession>
<reference evidence="2 3" key="1">
    <citation type="journal article" date="2012" name="PLoS Pathog.">
        <title>Diverse lifestyles and strategies of plant pathogenesis encoded in the genomes of eighteen Dothideomycetes fungi.</title>
        <authorList>
            <person name="Ohm R.A."/>
            <person name="Feau N."/>
            <person name="Henrissat B."/>
            <person name="Schoch C.L."/>
            <person name="Horwitz B.A."/>
            <person name="Barry K.W."/>
            <person name="Condon B.J."/>
            <person name="Copeland A.C."/>
            <person name="Dhillon B."/>
            <person name="Glaser F."/>
            <person name="Hesse C.N."/>
            <person name="Kosti I."/>
            <person name="LaButti K."/>
            <person name="Lindquist E.A."/>
            <person name="Lucas S."/>
            <person name="Salamov A.A."/>
            <person name="Bradshaw R.E."/>
            <person name="Ciuffetti L."/>
            <person name="Hamelin R.C."/>
            <person name="Kema G.H.J."/>
            <person name="Lawrence C."/>
            <person name="Scott J.A."/>
            <person name="Spatafora J.W."/>
            <person name="Turgeon B.G."/>
            <person name="de Wit P.J.G.M."/>
            <person name="Zhong S."/>
            <person name="Goodwin S.B."/>
            <person name="Grigoriev I.V."/>
        </authorList>
    </citation>
    <scope>NUCLEOTIDE SEQUENCE [LARGE SCALE GENOMIC DNA]</scope>
    <source>
        <strain evidence="2 3">UAMH 10762</strain>
    </source>
</reference>
<evidence type="ECO:0000313" key="2">
    <source>
        <dbReference type="EMBL" id="EMC92846.1"/>
    </source>
</evidence>
<feature type="region of interest" description="Disordered" evidence="1">
    <location>
        <begin position="238"/>
        <end position="261"/>
    </location>
</feature>
<dbReference type="AlphaFoldDB" id="M2M8W4"/>
<dbReference type="HOGENOM" id="CLU_1065532_0_0_1"/>
<keyword evidence="3" id="KW-1185">Reference proteome</keyword>
<evidence type="ECO:0000313" key="3">
    <source>
        <dbReference type="Proteomes" id="UP000011761"/>
    </source>
</evidence>
<dbReference type="RefSeq" id="XP_007679752.1">
    <property type="nucleotide sequence ID" value="XM_007681562.1"/>
</dbReference>
<evidence type="ECO:0000256" key="1">
    <source>
        <dbReference type="SAM" id="MobiDB-lite"/>
    </source>
</evidence>
<dbReference type="KEGG" id="bcom:BAUCODRAFT_27173"/>
<dbReference type="EMBL" id="KB445561">
    <property type="protein sequence ID" value="EMC92846.1"/>
    <property type="molecule type" value="Genomic_DNA"/>
</dbReference>
<organism evidence="2 3">
    <name type="scientific">Baudoinia panamericana (strain UAMH 10762)</name>
    <name type="common">Angels' share fungus</name>
    <name type="synonym">Baudoinia compniacensis (strain UAMH 10762)</name>
    <dbReference type="NCBI Taxonomy" id="717646"/>
    <lineage>
        <taxon>Eukaryota</taxon>
        <taxon>Fungi</taxon>
        <taxon>Dikarya</taxon>
        <taxon>Ascomycota</taxon>
        <taxon>Pezizomycotina</taxon>
        <taxon>Dothideomycetes</taxon>
        <taxon>Dothideomycetidae</taxon>
        <taxon>Mycosphaerellales</taxon>
        <taxon>Teratosphaeriaceae</taxon>
        <taxon>Baudoinia</taxon>
    </lineage>
</organism>
<gene>
    <name evidence="2" type="ORF">BAUCODRAFT_27173</name>
</gene>
<sequence>MTECNGLLKHGSKLRWVRVLTNLVHRTSARAFYHVRNRLHASYSEVAMHLEQASWNAYWCRQPPRSALGILYARIIDKDADLHGSKGETMKHVTLPCGHLVIMRRFTTLALSDEQYAACGSSVCGEGILLAKDLKELGLRSHRQRADAYVLTEDWQHFDVNVLEDVKAVHSPVNAVLGASAAALASLRAPALSTSLESTLRLEKYLDSPDAIYQGDTCGLYIHLLKVASATKHSWEDDGQVGIAKPPQAGHKTSPAGLPER</sequence>
<name>M2M8W4_BAUPA</name>
<protein>
    <submittedName>
        <fullName evidence="2">Uncharacterized protein</fullName>
    </submittedName>
</protein>
<dbReference type="GeneID" id="19110537"/>
<proteinExistence type="predicted"/>
<dbReference type="Proteomes" id="UP000011761">
    <property type="component" value="Unassembled WGS sequence"/>
</dbReference>